<dbReference type="GO" id="GO:0009253">
    <property type="term" value="P:peptidoglycan catabolic process"/>
    <property type="evidence" value="ECO:0007669"/>
    <property type="project" value="InterPro"/>
</dbReference>
<accession>A0A379DEY7</accession>
<dbReference type="CDD" id="cd02696">
    <property type="entry name" value="MurNAc-LAA"/>
    <property type="match status" value="1"/>
</dbReference>
<feature type="region of interest" description="Disordered" evidence="2">
    <location>
        <begin position="163"/>
        <end position="199"/>
    </location>
</feature>
<evidence type="ECO:0000256" key="2">
    <source>
        <dbReference type="SAM" id="MobiDB-lite"/>
    </source>
</evidence>
<evidence type="ECO:0000259" key="3">
    <source>
        <dbReference type="SMART" id="SM00646"/>
    </source>
</evidence>
<evidence type="ECO:0000256" key="1">
    <source>
        <dbReference type="ARBA" id="ARBA00022801"/>
    </source>
</evidence>
<dbReference type="GO" id="GO:0030288">
    <property type="term" value="C:outer membrane-bounded periplasmic space"/>
    <property type="evidence" value="ECO:0007669"/>
    <property type="project" value="TreeGrafter"/>
</dbReference>
<dbReference type="Gene3D" id="3.40.630.40">
    <property type="entry name" value="Zn-dependent exopeptidases"/>
    <property type="match status" value="1"/>
</dbReference>
<dbReference type="InterPro" id="IPR012854">
    <property type="entry name" value="Cu_amine_oxidase-like_N"/>
</dbReference>
<dbReference type="Proteomes" id="UP000254777">
    <property type="component" value="Unassembled WGS sequence"/>
</dbReference>
<dbReference type="RefSeq" id="WP_115312263.1">
    <property type="nucleotide sequence ID" value="NZ_UGTH01000001.1"/>
</dbReference>
<name>A0A379DEY7_9FIRM</name>
<evidence type="ECO:0000313" key="5">
    <source>
        <dbReference type="Proteomes" id="UP000254777"/>
    </source>
</evidence>
<dbReference type="PANTHER" id="PTHR30404">
    <property type="entry name" value="N-ACETYLMURAMOYL-L-ALANINE AMIDASE"/>
    <property type="match status" value="1"/>
</dbReference>
<dbReference type="InterPro" id="IPR002508">
    <property type="entry name" value="MurNAc-LAA_cat"/>
</dbReference>
<dbReference type="Pfam" id="PF01520">
    <property type="entry name" value="Amidase_3"/>
    <property type="match status" value="1"/>
</dbReference>
<dbReference type="SMART" id="SM00646">
    <property type="entry name" value="Ami_3"/>
    <property type="match status" value="1"/>
</dbReference>
<dbReference type="InterPro" id="IPR050695">
    <property type="entry name" value="N-acetylmuramoyl_amidase_3"/>
</dbReference>
<dbReference type="Pfam" id="PF07833">
    <property type="entry name" value="Cu_amine_oxidN1"/>
    <property type="match status" value="1"/>
</dbReference>
<keyword evidence="1 4" id="KW-0378">Hydrolase</keyword>
<dbReference type="EMBL" id="UGTH01000001">
    <property type="protein sequence ID" value="SUB76171.1"/>
    <property type="molecule type" value="Genomic_DNA"/>
</dbReference>
<reference evidence="4 5" key="1">
    <citation type="submission" date="2018-06" db="EMBL/GenBank/DDBJ databases">
        <authorList>
            <consortium name="Pathogen Informatics"/>
            <person name="Doyle S."/>
        </authorList>
    </citation>
    <scope>NUCLEOTIDE SEQUENCE [LARGE SCALE GENOMIC DNA]</scope>
    <source>
        <strain evidence="4 5">NCTC11088</strain>
    </source>
</reference>
<dbReference type="InterPro" id="IPR036582">
    <property type="entry name" value="Mao_N_sf"/>
</dbReference>
<protein>
    <submittedName>
        <fullName evidence="4">N-acetylmuramoyl-L-alanine amidase LytC</fullName>
        <ecNumber evidence="4">3.5.1.28</ecNumber>
    </submittedName>
</protein>
<feature type="domain" description="MurNAc-LAA" evidence="3">
    <location>
        <begin position="320"/>
        <end position="437"/>
    </location>
</feature>
<dbReference type="GO" id="GO:0008745">
    <property type="term" value="F:N-acetylmuramoyl-L-alanine amidase activity"/>
    <property type="evidence" value="ECO:0007669"/>
    <property type="project" value="UniProtKB-EC"/>
</dbReference>
<gene>
    <name evidence="4" type="primary">lytC</name>
    <name evidence="4" type="ORF">NCTC11088_01984</name>
</gene>
<feature type="compositionally biased region" description="Basic and acidic residues" evidence="2">
    <location>
        <begin position="174"/>
        <end position="199"/>
    </location>
</feature>
<dbReference type="SUPFAM" id="SSF53187">
    <property type="entry name" value="Zn-dependent exopeptidases"/>
    <property type="match status" value="1"/>
</dbReference>
<dbReference type="SUPFAM" id="SSF55383">
    <property type="entry name" value="Copper amine oxidase, domain N"/>
    <property type="match status" value="1"/>
</dbReference>
<proteinExistence type="predicted"/>
<evidence type="ECO:0000313" key="4">
    <source>
        <dbReference type="EMBL" id="SUB76171.1"/>
    </source>
</evidence>
<dbReference type="EC" id="3.5.1.28" evidence="4"/>
<dbReference type="AlphaFoldDB" id="A0A379DEY7"/>
<sequence>MEYKRIILLVFIISIFIPTNIYANNVLNIKIDNKNAQVNKVNVKVNGEILKVDYTAYTIGGRTFVPIRELTESLGAKVFWDNKTNSATIENKKQSIKMKIDSDVIYINSVKNTISKDSIPKFATYSTPKYETKTMVPLRFLSETFGYSVSWDQESQTAIVNTTKEAKPISQETSESKNNTKTEIKVDSKTSDKENSEKKAAALTINDTKNGIIVKPKKTDGFRSENELKQMKELDKAEQLVEPQKKRNISKTLKKKGKVTIVLDAGHGGKDSGGLSKDGYMEKVPTLKVAKRLSEKLKDKGYEVIMTRDSDVYIELLDRAGISNDSEAELFLSIHFNCSVNTEASGVETFYASEKTVGIKSVEQKPFAQEIQRAVISATGAKSRGVKDGSSYLVLNKTNTVAALVELGFLSNLEELDKIKDDEYIDKLVEGVYQGINNYVDKYVE</sequence>
<dbReference type="Gene3D" id="3.30.457.10">
    <property type="entry name" value="Copper amine oxidase-like, N-terminal domain"/>
    <property type="match status" value="1"/>
</dbReference>
<organism evidence="4 5">
    <name type="scientific">Peptoniphilus indolicus</name>
    <dbReference type="NCBI Taxonomy" id="33030"/>
    <lineage>
        <taxon>Bacteria</taxon>
        <taxon>Bacillati</taxon>
        <taxon>Bacillota</taxon>
        <taxon>Tissierellia</taxon>
        <taxon>Tissierellales</taxon>
        <taxon>Peptoniphilaceae</taxon>
        <taxon>Peptoniphilus</taxon>
    </lineage>
</organism>
<dbReference type="PANTHER" id="PTHR30404:SF0">
    <property type="entry name" value="N-ACETYLMURAMOYL-L-ALANINE AMIDASE AMIC"/>
    <property type="match status" value="1"/>
</dbReference>